<dbReference type="SUPFAM" id="SSF54523">
    <property type="entry name" value="Pili subunits"/>
    <property type="match status" value="1"/>
</dbReference>
<accession>A0ABW0KW41</accession>
<keyword evidence="1" id="KW-0812">Transmembrane</keyword>
<dbReference type="Gene3D" id="3.30.700.10">
    <property type="entry name" value="Glycoprotein, Type 4 Pilin"/>
    <property type="match status" value="1"/>
</dbReference>
<dbReference type="NCBIfam" id="TIGR02532">
    <property type="entry name" value="IV_pilin_GFxxxE"/>
    <property type="match status" value="1"/>
</dbReference>
<dbReference type="InterPro" id="IPR012902">
    <property type="entry name" value="N_methyl_site"/>
</dbReference>
<protein>
    <submittedName>
        <fullName evidence="2">Type II secretion system protein</fullName>
    </submittedName>
</protein>
<keyword evidence="1" id="KW-0472">Membrane</keyword>
<reference evidence="3" key="1">
    <citation type="journal article" date="2019" name="Int. J. Syst. Evol. Microbiol.">
        <title>The Global Catalogue of Microorganisms (GCM) 10K type strain sequencing project: providing services to taxonomists for standard genome sequencing and annotation.</title>
        <authorList>
            <consortium name="The Broad Institute Genomics Platform"/>
            <consortium name="The Broad Institute Genome Sequencing Center for Infectious Disease"/>
            <person name="Wu L."/>
            <person name="Ma J."/>
        </authorList>
    </citation>
    <scope>NUCLEOTIDE SEQUENCE [LARGE SCALE GENOMIC DNA]</scope>
    <source>
        <strain evidence="3">CGMCC 4.1469</strain>
    </source>
</reference>
<dbReference type="PANTHER" id="PTHR30093">
    <property type="entry name" value="GENERAL SECRETION PATHWAY PROTEIN G"/>
    <property type="match status" value="1"/>
</dbReference>
<dbReference type="RefSeq" id="WP_377170706.1">
    <property type="nucleotide sequence ID" value="NZ_JBHSMQ010000010.1"/>
</dbReference>
<evidence type="ECO:0000256" key="1">
    <source>
        <dbReference type="SAM" id="Phobius"/>
    </source>
</evidence>
<feature type="transmembrane region" description="Helical" evidence="1">
    <location>
        <begin position="20"/>
        <end position="41"/>
    </location>
</feature>
<sequence>MKTTRFASHSRTRAFTLVEMLIVVTIISLLAALTLGGYTYAMRSSKRRVTTGTFEAIKLALERYNTEFGEYPQPAGSNQMVAFPPGVATYDTSGAACLYQALTGDGYDQIKGVTGASSSAAGGSAGGSSDGKVEGAAEIKNKMFVEIPQTIFTRKGATYILIDGFGHPFQYLKAAAPTVATGASNTSNNNTTTPTTINSTYDLWSYSEDEQNTTKQSISTLTDPTVSVKWIKNW</sequence>
<evidence type="ECO:0000313" key="2">
    <source>
        <dbReference type="EMBL" id="MFC5457420.1"/>
    </source>
</evidence>
<dbReference type="InterPro" id="IPR045584">
    <property type="entry name" value="Pilin-like"/>
</dbReference>
<comment type="caution">
    <text evidence="2">The sequence shown here is derived from an EMBL/GenBank/DDBJ whole genome shotgun (WGS) entry which is preliminary data.</text>
</comment>
<organism evidence="2 3">
    <name type="scientific">Prosthecobacter fluviatilis</name>
    <dbReference type="NCBI Taxonomy" id="445931"/>
    <lineage>
        <taxon>Bacteria</taxon>
        <taxon>Pseudomonadati</taxon>
        <taxon>Verrucomicrobiota</taxon>
        <taxon>Verrucomicrobiia</taxon>
        <taxon>Verrucomicrobiales</taxon>
        <taxon>Verrucomicrobiaceae</taxon>
        <taxon>Prosthecobacter</taxon>
    </lineage>
</organism>
<dbReference type="EMBL" id="JBHSMQ010000010">
    <property type="protein sequence ID" value="MFC5457420.1"/>
    <property type="molecule type" value="Genomic_DNA"/>
</dbReference>
<proteinExistence type="predicted"/>
<keyword evidence="1" id="KW-1133">Transmembrane helix</keyword>
<evidence type="ECO:0000313" key="3">
    <source>
        <dbReference type="Proteomes" id="UP001596052"/>
    </source>
</evidence>
<name>A0ABW0KW41_9BACT</name>
<dbReference type="Pfam" id="PF07963">
    <property type="entry name" value="N_methyl"/>
    <property type="match status" value="1"/>
</dbReference>
<gene>
    <name evidence="2" type="ORF">ACFQDI_21310</name>
</gene>
<dbReference type="Proteomes" id="UP001596052">
    <property type="component" value="Unassembled WGS sequence"/>
</dbReference>
<keyword evidence="3" id="KW-1185">Reference proteome</keyword>